<dbReference type="EMBL" id="SOHM01000029">
    <property type="protein sequence ID" value="TFD88549.1"/>
    <property type="molecule type" value="Genomic_DNA"/>
</dbReference>
<proteinExistence type="predicted"/>
<dbReference type="OrthoDB" id="2084645at2"/>
<dbReference type="AlphaFoldDB" id="A0A4R9BPN5"/>
<feature type="region of interest" description="Disordered" evidence="1">
    <location>
        <begin position="117"/>
        <end position="145"/>
    </location>
</feature>
<dbReference type="RefSeq" id="WP_134641094.1">
    <property type="nucleotide sequence ID" value="NZ_SOHM01000029.1"/>
</dbReference>
<evidence type="ECO:0000313" key="2">
    <source>
        <dbReference type="EMBL" id="TFD88549.1"/>
    </source>
</evidence>
<name>A0A4R9BPN5_9MICO</name>
<dbReference type="InterPro" id="IPR046485">
    <property type="entry name" value="DUF6578"/>
</dbReference>
<dbReference type="Pfam" id="PF20218">
    <property type="entry name" value="DUF6578"/>
    <property type="match status" value="1"/>
</dbReference>
<comment type="caution">
    <text evidence="2">The sequence shown here is derived from an EMBL/GenBank/DDBJ whole genome shotgun (WGS) entry which is preliminary data.</text>
</comment>
<reference evidence="2 3" key="1">
    <citation type="submission" date="2019-03" db="EMBL/GenBank/DDBJ databases">
        <title>Genomics of glacier-inhabiting Cryobacterium strains.</title>
        <authorList>
            <person name="Liu Q."/>
            <person name="Xin Y.-H."/>
        </authorList>
    </citation>
    <scope>NUCLEOTIDE SEQUENCE [LARGE SCALE GENOMIC DNA]</scope>
    <source>
        <strain evidence="2 3">Sr59</strain>
    </source>
</reference>
<accession>A0A4R9BPN5</accession>
<protein>
    <submittedName>
        <fullName evidence="2">Uncharacterized protein</fullName>
    </submittedName>
</protein>
<gene>
    <name evidence="2" type="ORF">E3T61_12000</name>
</gene>
<dbReference type="Proteomes" id="UP000298468">
    <property type="component" value="Unassembled WGS sequence"/>
</dbReference>
<evidence type="ECO:0000313" key="3">
    <source>
        <dbReference type="Proteomes" id="UP000298468"/>
    </source>
</evidence>
<sequence length="306" mass="33013">MQIEVDIVRWEHNCCGTPFAVGGQATWHLHAVAPESGAPSRFVSDEHDQTPADVPHWAVTGTVAAITGVSYPRIPMPGMIGTSTSDLSRPSMQPLTSVDFPAEGECSEFRVLLDVPDGTPLPTHRQGADATTQLSRKRNAATVGRQRMTDEVGVLLEALADDAQNRYAHLAVAIRATDKSAVTLQPGRTDAAAISWTRSSAPGNDGITVQVGDGRWSFPATRADAAIVREFLDAAVTGRVEEHVVPAEAPHTLETEVRAQDGRSWTASIEFAPFTTGGVMAVPRLLWDRVQRGEYRYAAWDIADSH</sequence>
<evidence type="ECO:0000256" key="1">
    <source>
        <dbReference type="SAM" id="MobiDB-lite"/>
    </source>
</evidence>
<organism evidence="2 3">
    <name type="scientific">Cryobacterium lactosi</name>
    <dbReference type="NCBI Taxonomy" id="1259202"/>
    <lineage>
        <taxon>Bacteria</taxon>
        <taxon>Bacillati</taxon>
        <taxon>Actinomycetota</taxon>
        <taxon>Actinomycetes</taxon>
        <taxon>Micrococcales</taxon>
        <taxon>Microbacteriaceae</taxon>
        <taxon>Cryobacterium</taxon>
    </lineage>
</organism>
<keyword evidence="3" id="KW-1185">Reference proteome</keyword>